<comment type="caution">
    <text evidence="14">The sequence shown here is derived from an EMBL/GenBank/DDBJ whole genome shotgun (WGS) entry which is preliminary data.</text>
</comment>
<comment type="caution">
    <text evidence="8">Lacks conserved residue(s) required for the propagation of feature annotation.</text>
</comment>
<dbReference type="Gene3D" id="3.30.300.180">
    <property type="match status" value="1"/>
</dbReference>
<dbReference type="PANTHER" id="PTHR30050">
    <property type="entry name" value="CHROMOSOMAL REPLICATION INITIATOR PROTEIN DNAA"/>
    <property type="match status" value="1"/>
</dbReference>
<feature type="binding site" evidence="8">
    <location>
        <position position="165"/>
    </location>
    <ligand>
        <name>ATP</name>
        <dbReference type="ChEBI" id="CHEBI:30616"/>
    </ligand>
</feature>
<comment type="similarity">
    <text evidence="1 8 11">Belongs to the DnaA family.</text>
</comment>
<evidence type="ECO:0000256" key="1">
    <source>
        <dbReference type="ARBA" id="ARBA00006583"/>
    </source>
</evidence>
<dbReference type="InterPro" id="IPR010921">
    <property type="entry name" value="Trp_repressor/repl_initiator"/>
</dbReference>
<dbReference type="GO" id="GO:0008289">
    <property type="term" value="F:lipid binding"/>
    <property type="evidence" value="ECO:0007669"/>
    <property type="project" value="UniProtKB-KW"/>
</dbReference>
<dbReference type="PRINTS" id="PR00051">
    <property type="entry name" value="DNAA"/>
</dbReference>
<gene>
    <name evidence="8" type="primary">dnaA</name>
    <name evidence="14" type="ORF">A3J68_00610</name>
</gene>
<evidence type="ECO:0000256" key="10">
    <source>
        <dbReference type="RuleBase" id="RU000577"/>
    </source>
</evidence>
<keyword evidence="5 8" id="KW-0067">ATP-binding</keyword>
<dbReference type="InterPro" id="IPR020591">
    <property type="entry name" value="Chromosome_initiator_DnaA-like"/>
</dbReference>
<feature type="domain" description="AAA+ ATPase" evidence="12">
    <location>
        <begin position="151"/>
        <end position="283"/>
    </location>
</feature>
<dbReference type="InterPro" id="IPR024633">
    <property type="entry name" value="DnaA_N_dom"/>
</dbReference>
<evidence type="ECO:0000259" key="13">
    <source>
        <dbReference type="SMART" id="SM00760"/>
    </source>
</evidence>
<evidence type="ECO:0000256" key="2">
    <source>
        <dbReference type="ARBA" id="ARBA00022490"/>
    </source>
</evidence>
<feature type="region of interest" description="Domain III, AAA+ region" evidence="8">
    <location>
        <begin position="118"/>
        <end position="334"/>
    </location>
</feature>
<proteinExistence type="inferred from homology"/>
<dbReference type="GO" id="GO:0006270">
    <property type="term" value="P:DNA replication initiation"/>
    <property type="evidence" value="ECO:0007669"/>
    <property type="project" value="UniProtKB-UniRule"/>
</dbReference>
<evidence type="ECO:0000256" key="4">
    <source>
        <dbReference type="ARBA" id="ARBA00022741"/>
    </source>
</evidence>
<dbReference type="SUPFAM" id="SSF52540">
    <property type="entry name" value="P-loop containing nucleoside triphosphate hydrolases"/>
    <property type="match status" value="1"/>
</dbReference>
<evidence type="ECO:0000256" key="5">
    <source>
        <dbReference type="ARBA" id="ARBA00022840"/>
    </source>
</evidence>
<reference evidence="14 15" key="1">
    <citation type="journal article" date="2016" name="Nat. Commun.">
        <title>Thousands of microbial genomes shed light on interconnected biogeochemical processes in an aquifer system.</title>
        <authorList>
            <person name="Anantharaman K."/>
            <person name="Brown C.T."/>
            <person name="Hug L.A."/>
            <person name="Sharon I."/>
            <person name="Castelle C.J."/>
            <person name="Probst A.J."/>
            <person name="Thomas B.C."/>
            <person name="Singh A."/>
            <person name="Wilkins M.J."/>
            <person name="Karaoz U."/>
            <person name="Brodie E.L."/>
            <person name="Williams K.H."/>
            <person name="Hubbard S.S."/>
            <person name="Banfield J.F."/>
        </authorList>
    </citation>
    <scope>NUCLEOTIDE SEQUENCE [LARGE SCALE GENOMIC DNA]</scope>
</reference>
<dbReference type="Pfam" id="PF00308">
    <property type="entry name" value="Bac_DnaA"/>
    <property type="match status" value="1"/>
</dbReference>
<dbReference type="InterPro" id="IPR013317">
    <property type="entry name" value="DnaA_dom"/>
</dbReference>
<evidence type="ECO:0000256" key="7">
    <source>
        <dbReference type="ARBA" id="ARBA00023125"/>
    </source>
</evidence>
<dbReference type="NCBIfam" id="TIGR00362">
    <property type="entry name" value="DnaA"/>
    <property type="match status" value="1"/>
</dbReference>
<evidence type="ECO:0000256" key="8">
    <source>
        <dbReference type="HAMAP-Rule" id="MF_00377"/>
    </source>
</evidence>
<comment type="subunit">
    <text evidence="8">Oligomerizes as a right-handed, spiral filament on DNA at oriC.</text>
</comment>
<dbReference type="SUPFAM" id="SSF48295">
    <property type="entry name" value="TrpR-like"/>
    <property type="match status" value="1"/>
</dbReference>
<dbReference type="SMART" id="SM00382">
    <property type="entry name" value="AAA"/>
    <property type="match status" value="1"/>
</dbReference>
<comment type="domain">
    <text evidence="8">Domain I is involved in oligomerization and binding regulators, domain II is flexibile and of varying length in different bacteria, domain III forms the AAA+ region, while domain IV binds dsDNA.</text>
</comment>
<comment type="function">
    <text evidence="8 10">Plays an essential role in the initiation and regulation of chromosomal replication. ATP-DnaA binds to the origin of replication (oriC) to initiate formation of the DNA replication initiation complex once per cell cycle. Binds the DnaA box (a 9 base pair repeat at the origin) and separates the double-stranded (ds)DNA. Forms a right-handed helical filament on oriC DNA; dsDNA binds to the exterior of the filament while single-stranded (ss)DNA is stabiized in the filament's interior. The ATP-DnaA-oriC complex binds and stabilizes one strand of the AT-rich DNA unwinding element (DUE), permitting loading of DNA polymerase. After initiation quickly degrades to an ADP-DnaA complex that is not apt for DNA replication. Binds acidic phospholipids.</text>
</comment>
<name>A0A1G2R827_9BACT</name>
<evidence type="ECO:0000313" key="14">
    <source>
        <dbReference type="EMBL" id="OHA68994.1"/>
    </source>
</evidence>
<dbReference type="InterPro" id="IPR013159">
    <property type="entry name" value="DnaA_C"/>
</dbReference>
<dbReference type="GO" id="GO:0006275">
    <property type="term" value="P:regulation of DNA replication"/>
    <property type="evidence" value="ECO:0007669"/>
    <property type="project" value="UniProtKB-UniRule"/>
</dbReference>
<dbReference type="GO" id="GO:0005886">
    <property type="term" value="C:plasma membrane"/>
    <property type="evidence" value="ECO:0007669"/>
    <property type="project" value="TreeGrafter"/>
</dbReference>
<feature type="domain" description="Chromosomal replication initiator DnaA C-terminal" evidence="13">
    <location>
        <begin position="362"/>
        <end position="431"/>
    </location>
</feature>
<feature type="region of interest" description="Domain I, interacts with DnaA modulators" evidence="8">
    <location>
        <begin position="1"/>
        <end position="94"/>
    </location>
</feature>
<evidence type="ECO:0000256" key="3">
    <source>
        <dbReference type="ARBA" id="ARBA00022705"/>
    </source>
</evidence>
<accession>A0A1G2R827</accession>
<evidence type="ECO:0000313" key="15">
    <source>
        <dbReference type="Proteomes" id="UP000178529"/>
    </source>
</evidence>
<keyword evidence="4 8" id="KW-0547">Nucleotide-binding</keyword>
<feature type="region of interest" description="Domain IV, binds dsDNA" evidence="8">
    <location>
        <begin position="335"/>
        <end position="455"/>
    </location>
</feature>
<dbReference type="Gene3D" id="1.10.8.60">
    <property type="match status" value="1"/>
</dbReference>
<dbReference type="Pfam" id="PF08299">
    <property type="entry name" value="Bac_DnaA_C"/>
    <property type="match status" value="1"/>
</dbReference>
<dbReference type="GO" id="GO:0003688">
    <property type="term" value="F:DNA replication origin binding"/>
    <property type="evidence" value="ECO:0007669"/>
    <property type="project" value="UniProtKB-UniRule"/>
</dbReference>
<feature type="binding site" evidence="8">
    <location>
        <position position="164"/>
    </location>
    <ligand>
        <name>ATP</name>
        <dbReference type="ChEBI" id="CHEBI:30616"/>
    </ligand>
</feature>
<dbReference type="Pfam" id="PF11638">
    <property type="entry name" value="DnaA_N"/>
    <property type="match status" value="1"/>
</dbReference>
<dbReference type="InterPro" id="IPR027417">
    <property type="entry name" value="P-loop_NTPase"/>
</dbReference>
<dbReference type="HAMAP" id="MF_00377">
    <property type="entry name" value="DnaA_bact"/>
    <property type="match status" value="1"/>
</dbReference>
<dbReference type="PANTHER" id="PTHR30050:SF2">
    <property type="entry name" value="CHROMOSOMAL REPLICATION INITIATOR PROTEIN DNAA"/>
    <property type="match status" value="1"/>
</dbReference>
<evidence type="ECO:0000256" key="6">
    <source>
        <dbReference type="ARBA" id="ARBA00023121"/>
    </source>
</evidence>
<keyword evidence="3 8" id="KW-0235">DNA replication</keyword>
<dbReference type="CDD" id="cd00009">
    <property type="entry name" value="AAA"/>
    <property type="match status" value="1"/>
</dbReference>
<dbReference type="GO" id="GO:0005737">
    <property type="term" value="C:cytoplasm"/>
    <property type="evidence" value="ECO:0007669"/>
    <property type="project" value="UniProtKB-SubCell"/>
</dbReference>
<protein>
    <recommendedName>
        <fullName evidence="8 9">Chromosomal replication initiator protein DnaA</fullName>
    </recommendedName>
</protein>
<sequence length="455" mass="51173">MTGAIMTKEELWQATLAQLQFQISQANFATWLKNTYILAKKGGEIVVSVPNNFSKEWLENKYNKLIFKIIRNLDTEVREVNYAVERGATAKEAAAPTPLAEEETQLGFQALLVDKATNLTSRYNFDNFVVGPFNELAHAATLAVTKNPGSVYNPLFIYGGTGLGKTHLLQASGNRVGKEFADKKVKYVSSERFTTGVVSAIRNHNMDSFRASYRDLDVLILDDVQFLAGKDKTQEELFHTFNTLYERGKQIIFSSDRPPKAIAALEERLRSRFEGGMIADISAPDFETRLAILKNKTQEKTLPLGDDVLEYIASHIQRNIRELEGAVNRLAAFHKLNSSLPTVVEAKNLLKSIIQSPSRFATPKRVVQAVAEFYDIKEKDILAPSRKKEVVKPRQIAMYLLREELKSSYPFIGKRFGGKDHTTAIYSCAKIGKELQESEGFAEEMALIRQRIYSG</sequence>
<dbReference type="AlphaFoldDB" id="A0A1G2R827"/>
<dbReference type="EMBL" id="MHTY01000010">
    <property type="protein sequence ID" value="OHA68994.1"/>
    <property type="molecule type" value="Genomic_DNA"/>
</dbReference>
<dbReference type="SMART" id="SM00760">
    <property type="entry name" value="Bac_DnaA_C"/>
    <property type="match status" value="1"/>
</dbReference>
<feature type="binding site" evidence="8">
    <location>
        <position position="162"/>
    </location>
    <ligand>
        <name>ATP</name>
        <dbReference type="ChEBI" id="CHEBI:30616"/>
    </ligand>
</feature>
<organism evidence="14 15">
    <name type="scientific">Candidatus Wildermuthbacteria bacterium RIFCSPHIGHO2_02_FULL_48_16</name>
    <dbReference type="NCBI Taxonomy" id="1802453"/>
    <lineage>
        <taxon>Bacteria</taxon>
        <taxon>Candidatus Wildermuthiibacteriota</taxon>
    </lineage>
</organism>
<dbReference type="Gene3D" id="3.40.50.300">
    <property type="entry name" value="P-loop containing nucleotide triphosphate hydrolases"/>
    <property type="match status" value="1"/>
</dbReference>
<dbReference type="Proteomes" id="UP000178529">
    <property type="component" value="Unassembled WGS sequence"/>
</dbReference>
<evidence type="ECO:0000259" key="12">
    <source>
        <dbReference type="SMART" id="SM00382"/>
    </source>
</evidence>
<keyword evidence="6 8" id="KW-0446">Lipid-binding</keyword>
<dbReference type="GO" id="GO:0005524">
    <property type="term" value="F:ATP binding"/>
    <property type="evidence" value="ECO:0007669"/>
    <property type="project" value="UniProtKB-UniRule"/>
</dbReference>
<feature type="binding site" evidence="8">
    <location>
        <position position="166"/>
    </location>
    <ligand>
        <name>ATP</name>
        <dbReference type="ChEBI" id="CHEBI:30616"/>
    </ligand>
</feature>
<dbReference type="InterPro" id="IPR001957">
    <property type="entry name" value="Chromosome_initiator_DnaA"/>
</dbReference>
<dbReference type="InterPro" id="IPR038454">
    <property type="entry name" value="DnaA_N_sf"/>
</dbReference>
<evidence type="ECO:0000256" key="9">
    <source>
        <dbReference type="NCBIfam" id="TIGR00362"/>
    </source>
</evidence>
<evidence type="ECO:0000256" key="11">
    <source>
        <dbReference type="RuleBase" id="RU004227"/>
    </source>
</evidence>
<dbReference type="CDD" id="cd06571">
    <property type="entry name" value="Bac_DnaA_C"/>
    <property type="match status" value="1"/>
</dbReference>
<keyword evidence="7 8" id="KW-0238">DNA-binding</keyword>
<dbReference type="InterPro" id="IPR003593">
    <property type="entry name" value="AAA+_ATPase"/>
</dbReference>
<comment type="subcellular location">
    <subcellularLocation>
        <location evidence="8">Cytoplasm</location>
    </subcellularLocation>
</comment>
<keyword evidence="2 8" id="KW-0963">Cytoplasm</keyword>
<dbReference type="Gene3D" id="1.10.1750.10">
    <property type="match status" value="1"/>
</dbReference>
<dbReference type="FunFam" id="3.40.50.300:FF:000668">
    <property type="entry name" value="Chromosomal replication initiator protein DnaA"/>
    <property type="match status" value="1"/>
</dbReference>